<comment type="caution">
    <text evidence="1">The sequence shown here is derived from an EMBL/GenBank/DDBJ whole genome shotgun (WGS) entry which is preliminary data.</text>
</comment>
<evidence type="ECO:0000313" key="1">
    <source>
        <dbReference type="EMBL" id="KAJ2994879.1"/>
    </source>
</evidence>
<dbReference type="Proteomes" id="UP001143856">
    <property type="component" value="Unassembled WGS sequence"/>
</dbReference>
<dbReference type="EMBL" id="JAPDGR010000154">
    <property type="protein sequence ID" value="KAJ2994879.1"/>
    <property type="molecule type" value="Genomic_DNA"/>
</dbReference>
<proteinExistence type="predicted"/>
<keyword evidence="2" id="KW-1185">Reference proteome</keyword>
<gene>
    <name evidence="1" type="ORF">NUW58_g1427</name>
</gene>
<evidence type="ECO:0000313" key="2">
    <source>
        <dbReference type="Proteomes" id="UP001143856"/>
    </source>
</evidence>
<accession>A0ACC1PMB7</accession>
<reference evidence="1" key="1">
    <citation type="submission" date="2022-10" db="EMBL/GenBank/DDBJ databases">
        <title>Genome Sequence of Xylaria curta.</title>
        <authorList>
            <person name="Buettner E."/>
        </authorList>
    </citation>
    <scope>NUCLEOTIDE SEQUENCE</scope>
    <source>
        <strain evidence="1">Babe10</strain>
    </source>
</reference>
<organism evidence="1 2">
    <name type="scientific">Xylaria curta</name>
    <dbReference type="NCBI Taxonomy" id="42375"/>
    <lineage>
        <taxon>Eukaryota</taxon>
        <taxon>Fungi</taxon>
        <taxon>Dikarya</taxon>
        <taxon>Ascomycota</taxon>
        <taxon>Pezizomycotina</taxon>
        <taxon>Sordariomycetes</taxon>
        <taxon>Xylariomycetidae</taxon>
        <taxon>Xylariales</taxon>
        <taxon>Xylariaceae</taxon>
        <taxon>Xylaria</taxon>
    </lineage>
</organism>
<protein>
    <submittedName>
        <fullName evidence="1">Uncharacterized protein</fullName>
    </submittedName>
</protein>
<name>A0ACC1PMB7_9PEZI</name>
<sequence length="246" mass="27864">MESISETYEISPGINARLAYKEKIAHESCCIMITGLGEDRFQYFSQGVWNPANTIVDNGMQRGYSIYFLNDLVGYGKLAVYDEIDKELDVLDGGPLSPGWVTNFSEDYSPPPSDVIKGYQQRKEEFRKDFTTWELPTPSDVHEQTASSEGQIIYRLAVGNPVTEYGLDKDKKFRDIRFSIGFKGTSPLFPTITSSWEYYKELCPDNNNIFNYYSSIAEEEAKRDTNSPSTIINVNDVVDAIASTNR</sequence>